<dbReference type="PANTHER" id="PTHR38471:SF2">
    <property type="entry name" value="FOUR HELIX BUNDLE PROTEIN"/>
    <property type="match status" value="1"/>
</dbReference>
<dbReference type="Proteomes" id="UP001597100">
    <property type="component" value="Unassembled WGS sequence"/>
</dbReference>
<dbReference type="InterPro" id="IPR012657">
    <property type="entry name" value="23S_rRNA-intervening_sequence"/>
</dbReference>
<accession>A0ABW3IHN4</accession>
<dbReference type="EMBL" id="JBHTJP010000035">
    <property type="protein sequence ID" value="MFD0977576.1"/>
    <property type="molecule type" value="Genomic_DNA"/>
</dbReference>
<dbReference type="PIRSF" id="PIRSF035652">
    <property type="entry name" value="CHP02436"/>
    <property type="match status" value="1"/>
</dbReference>
<dbReference type="Gene3D" id="1.20.1440.60">
    <property type="entry name" value="23S rRNA-intervening sequence"/>
    <property type="match status" value="1"/>
</dbReference>
<keyword evidence="2" id="KW-1185">Reference proteome</keyword>
<organism evidence="1 2">
    <name type="scientific">Salinimicrobium gaetbulicola</name>
    <dbReference type="NCBI Taxonomy" id="999702"/>
    <lineage>
        <taxon>Bacteria</taxon>
        <taxon>Pseudomonadati</taxon>
        <taxon>Bacteroidota</taxon>
        <taxon>Flavobacteriia</taxon>
        <taxon>Flavobacteriales</taxon>
        <taxon>Flavobacteriaceae</taxon>
        <taxon>Salinimicrobium</taxon>
    </lineage>
</organism>
<evidence type="ECO:0000313" key="1">
    <source>
        <dbReference type="EMBL" id="MFD0977576.1"/>
    </source>
</evidence>
<dbReference type="InterPro" id="IPR036583">
    <property type="entry name" value="23S_rRNA_IVS_sf"/>
</dbReference>
<evidence type="ECO:0000313" key="2">
    <source>
        <dbReference type="Proteomes" id="UP001597100"/>
    </source>
</evidence>
<dbReference type="SUPFAM" id="SSF158446">
    <property type="entry name" value="IVS-encoded protein-like"/>
    <property type="match status" value="1"/>
</dbReference>
<dbReference type="PANTHER" id="PTHR38471">
    <property type="entry name" value="FOUR HELIX BUNDLE PROTEIN"/>
    <property type="match status" value="1"/>
</dbReference>
<sequence length="117" mass="13369">MEGKENVLENKSYQFALNVVKLYKELVINKEYVLSQQFLKSGTSIGANVAEANGAISTADFSAKVSIAYKESLECKYWLKLLKDSGYIKKEDFQNLFEQSDELSRILFSILKKTRIK</sequence>
<protein>
    <submittedName>
        <fullName evidence="1">Four helix bundle protein</fullName>
    </submittedName>
</protein>
<dbReference type="Pfam" id="PF05635">
    <property type="entry name" value="23S_rRNA_IVP"/>
    <property type="match status" value="1"/>
</dbReference>
<comment type="caution">
    <text evidence="1">The sequence shown here is derived from an EMBL/GenBank/DDBJ whole genome shotgun (WGS) entry which is preliminary data.</text>
</comment>
<dbReference type="RefSeq" id="WP_380739973.1">
    <property type="nucleotide sequence ID" value="NZ_JBHTJP010000035.1"/>
</dbReference>
<dbReference type="NCBIfam" id="TIGR02436">
    <property type="entry name" value="four helix bundle protein"/>
    <property type="match status" value="1"/>
</dbReference>
<gene>
    <name evidence="1" type="ORF">ACFQ1G_12295</name>
</gene>
<reference evidence="2" key="1">
    <citation type="journal article" date="2019" name="Int. J. Syst. Evol. Microbiol.">
        <title>The Global Catalogue of Microorganisms (GCM) 10K type strain sequencing project: providing services to taxonomists for standard genome sequencing and annotation.</title>
        <authorList>
            <consortium name="The Broad Institute Genomics Platform"/>
            <consortium name="The Broad Institute Genome Sequencing Center for Infectious Disease"/>
            <person name="Wu L."/>
            <person name="Ma J."/>
        </authorList>
    </citation>
    <scope>NUCLEOTIDE SEQUENCE [LARGE SCALE GENOMIC DNA]</scope>
    <source>
        <strain evidence="2">CCUG 60898</strain>
    </source>
</reference>
<name>A0ABW3IHN4_9FLAO</name>
<proteinExistence type="predicted"/>